<keyword evidence="4" id="KW-1185">Reference proteome</keyword>
<gene>
    <name evidence="3" type="ORF">GCM10023213_10810</name>
</gene>
<sequence>MRSFFYWLFSIALATLATAASDHTDKTGEFLWTPTVAADVLPVPEPSRAILLGVGILAIAFTYRQAWLNLKRGN</sequence>
<keyword evidence="1" id="KW-0812">Transmembrane</keyword>
<dbReference type="NCBIfam" id="TIGR02595">
    <property type="entry name" value="PEP_CTERM"/>
    <property type="match status" value="1"/>
</dbReference>
<evidence type="ECO:0000256" key="1">
    <source>
        <dbReference type="SAM" id="Phobius"/>
    </source>
</evidence>
<dbReference type="Proteomes" id="UP001499852">
    <property type="component" value="Unassembled WGS sequence"/>
</dbReference>
<accession>A0ABP9P259</accession>
<feature type="signal peptide" evidence="2">
    <location>
        <begin position="1"/>
        <end position="19"/>
    </location>
</feature>
<proteinExistence type="predicted"/>
<feature type="chain" id="PRO_5047362012" description="Secreted protein with PEP-CTERM sorting signal" evidence="2">
    <location>
        <begin position="20"/>
        <end position="74"/>
    </location>
</feature>
<comment type="caution">
    <text evidence="3">The sequence shown here is derived from an EMBL/GenBank/DDBJ whole genome shotgun (WGS) entry which is preliminary data.</text>
</comment>
<evidence type="ECO:0008006" key="5">
    <source>
        <dbReference type="Google" id="ProtNLM"/>
    </source>
</evidence>
<protein>
    <recommendedName>
        <fullName evidence="5">Secreted protein with PEP-CTERM sorting signal</fullName>
    </recommendedName>
</protein>
<evidence type="ECO:0000313" key="3">
    <source>
        <dbReference type="EMBL" id="GAA5136199.1"/>
    </source>
</evidence>
<name>A0ABP9P259_9BACT</name>
<dbReference type="InterPro" id="IPR013424">
    <property type="entry name" value="Ice-binding_C"/>
</dbReference>
<keyword evidence="1" id="KW-1133">Transmembrane helix</keyword>
<dbReference type="EMBL" id="BAABIA010000002">
    <property type="protein sequence ID" value="GAA5136199.1"/>
    <property type="molecule type" value="Genomic_DNA"/>
</dbReference>
<reference evidence="4" key="1">
    <citation type="journal article" date="2019" name="Int. J. Syst. Evol. Microbiol.">
        <title>The Global Catalogue of Microorganisms (GCM) 10K type strain sequencing project: providing services to taxonomists for standard genome sequencing and annotation.</title>
        <authorList>
            <consortium name="The Broad Institute Genomics Platform"/>
            <consortium name="The Broad Institute Genome Sequencing Center for Infectious Disease"/>
            <person name="Wu L."/>
            <person name="Ma J."/>
        </authorList>
    </citation>
    <scope>NUCLEOTIDE SEQUENCE [LARGE SCALE GENOMIC DNA]</scope>
    <source>
        <strain evidence="4">JCM 18053</strain>
    </source>
</reference>
<keyword evidence="2" id="KW-0732">Signal</keyword>
<evidence type="ECO:0000313" key="4">
    <source>
        <dbReference type="Proteomes" id="UP001499852"/>
    </source>
</evidence>
<organism evidence="3 4">
    <name type="scientific">Prosthecobacter algae</name>
    <dbReference type="NCBI Taxonomy" id="1144682"/>
    <lineage>
        <taxon>Bacteria</taxon>
        <taxon>Pseudomonadati</taxon>
        <taxon>Verrucomicrobiota</taxon>
        <taxon>Verrucomicrobiia</taxon>
        <taxon>Verrucomicrobiales</taxon>
        <taxon>Verrucomicrobiaceae</taxon>
        <taxon>Prosthecobacter</taxon>
    </lineage>
</organism>
<feature type="transmembrane region" description="Helical" evidence="1">
    <location>
        <begin position="49"/>
        <end position="67"/>
    </location>
</feature>
<keyword evidence="1" id="KW-0472">Membrane</keyword>
<evidence type="ECO:0000256" key="2">
    <source>
        <dbReference type="SAM" id="SignalP"/>
    </source>
</evidence>